<dbReference type="InterPro" id="IPR024011">
    <property type="entry name" value="Biosynth_lucif-like_mOase_dom"/>
</dbReference>
<dbReference type="PANTHER" id="PTHR30137:SF8">
    <property type="entry name" value="BLR5498 PROTEIN"/>
    <property type="match status" value="1"/>
</dbReference>
<evidence type="ECO:0000313" key="4">
    <source>
        <dbReference type="EMBL" id="TWT38930.1"/>
    </source>
</evidence>
<dbReference type="GO" id="GO:0047646">
    <property type="term" value="F:alkanal monooxygenase (FMN-linked) activity"/>
    <property type="evidence" value="ECO:0007669"/>
    <property type="project" value="UniProtKB-EC"/>
</dbReference>
<dbReference type="Proteomes" id="UP000318878">
    <property type="component" value="Unassembled WGS sequence"/>
</dbReference>
<dbReference type="OrthoDB" id="9778383at2"/>
<protein>
    <submittedName>
        <fullName evidence="4">Alkanal monooxygenase alpha chain</fullName>
        <ecNumber evidence="4">1.14.14.3</ecNumber>
    </submittedName>
</protein>
<reference evidence="4 5" key="1">
    <citation type="submission" date="2019-02" db="EMBL/GenBank/DDBJ databases">
        <title>Deep-cultivation of Planctomycetes and their phenomic and genomic characterization uncovers novel biology.</title>
        <authorList>
            <person name="Wiegand S."/>
            <person name="Jogler M."/>
            <person name="Boedeker C."/>
            <person name="Pinto D."/>
            <person name="Vollmers J."/>
            <person name="Rivas-Marin E."/>
            <person name="Kohn T."/>
            <person name="Peeters S.H."/>
            <person name="Heuer A."/>
            <person name="Rast P."/>
            <person name="Oberbeckmann S."/>
            <person name="Bunk B."/>
            <person name="Jeske O."/>
            <person name="Meyerdierks A."/>
            <person name="Storesund J.E."/>
            <person name="Kallscheuer N."/>
            <person name="Luecker S."/>
            <person name="Lage O.M."/>
            <person name="Pohl T."/>
            <person name="Merkel B.J."/>
            <person name="Hornburger P."/>
            <person name="Mueller R.-W."/>
            <person name="Bruemmer F."/>
            <person name="Labrenz M."/>
            <person name="Spormann A.M."/>
            <person name="Op Den Camp H."/>
            <person name="Overmann J."/>
            <person name="Amann R."/>
            <person name="Jetten M.S.M."/>
            <person name="Mascher T."/>
            <person name="Medema M.H."/>
            <person name="Devos D.P."/>
            <person name="Kaster A.-K."/>
            <person name="Ovreas L."/>
            <person name="Rohde M."/>
            <person name="Galperin M.Y."/>
            <person name="Jogler C."/>
        </authorList>
    </citation>
    <scope>NUCLEOTIDE SEQUENCE [LARGE SCALE GENOMIC DNA]</scope>
    <source>
        <strain evidence="4 5">Enr8</strain>
    </source>
</reference>
<dbReference type="NCBIfam" id="TIGR04020">
    <property type="entry name" value="seco_metab_LLM"/>
    <property type="match status" value="1"/>
</dbReference>
<dbReference type="InterPro" id="IPR011251">
    <property type="entry name" value="Luciferase-like_dom"/>
</dbReference>
<dbReference type="AlphaFoldDB" id="A0A5C5VLU3"/>
<sequence>MNLDERLARLSPEKRRLYLAKLGKAPEPDDSLSPRLVDDHTRKLEFSVFLFGAENSQSSSLDYDQILKLGQFADRNGFRAIWTPERHFHSFGASYPNPAVLAAALAGCTTRIELRGGSVVVPLHDTLRIAEDWALVDRISNGRAALACASGWHSKDFVLAPENYKERRHIAYDAINQLRSLWKGQSVIRNGVDGQETEVRVYPRPKQEMIPIWLTSAGTVQTFRKAGELGVNVLTSLIGQSVDELGKKIQLYREVRAKNAISGPGIVTVMLHCLLSTNATDALRTARNELQNYLLSSLELGASPDHDLSARLSEASPHDVQPILDRAIDNFFADASLIGSIDSCGKVLQTLEDVGVDEIACLVDFGPPLESIIDSLRMLCELIAEL</sequence>
<keyword evidence="5" id="KW-1185">Reference proteome</keyword>
<dbReference type="PANTHER" id="PTHR30137">
    <property type="entry name" value="LUCIFERASE-LIKE MONOOXYGENASE"/>
    <property type="match status" value="1"/>
</dbReference>
<evidence type="ECO:0000256" key="2">
    <source>
        <dbReference type="ARBA" id="ARBA00023033"/>
    </source>
</evidence>
<dbReference type="Pfam" id="PF00296">
    <property type="entry name" value="Bac_luciferase"/>
    <property type="match status" value="1"/>
</dbReference>
<name>A0A5C5VLU3_9BACT</name>
<gene>
    <name evidence="4" type="primary">luxA</name>
    <name evidence="4" type="ORF">Enr8_06240</name>
</gene>
<dbReference type="InterPro" id="IPR050766">
    <property type="entry name" value="Bact_Lucif_Oxidored"/>
</dbReference>
<evidence type="ECO:0000256" key="1">
    <source>
        <dbReference type="ARBA" id="ARBA00023002"/>
    </source>
</evidence>
<dbReference type="GO" id="GO:0005829">
    <property type="term" value="C:cytosol"/>
    <property type="evidence" value="ECO:0007669"/>
    <property type="project" value="TreeGrafter"/>
</dbReference>
<keyword evidence="2 4" id="KW-0503">Monooxygenase</keyword>
<comment type="caution">
    <text evidence="4">The sequence shown here is derived from an EMBL/GenBank/DDBJ whole genome shotgun (WGS) entry which is preliminary data.</text>
</comment>
<dbReference type="RefSeq" id="WP_146429149.1">
    <property type="nucleotide sequence ID" value="NZ_SJPF01000001.1"/>
</dbReference>
<dbReference type="InterPro" id="IPR036661">
    <property type="entry name" value="Luciferase-like_sf"/>
</dbReference>
<accession>A0A5C5VLU3</accession>
<keyword evidence="1 4" id="KW-0560">Oxidoreductase</keyword>
<evidence type="ECO:0000259" key="3">
    <source>
        <dbReference type="Pfam" id="PF00296"/>
    </source>
</evidence>
<dbReference type="EMBL" id="SJPF01000001">
    <property type="protein sequence ID" value="TWT38930.1"/>
    <property type="molecule type" value="Genomic_DNA"/>
</dbReference>
<feature type="domain" description="Luciferase-like" evidence="3">
    <location>
        <begin position="45"/>
        <end position="358"/>
    </location>
</feature>
<proteinExistence type="predicted"/>
<dbReference type="EC" id="1.14.14.3" evidence="4"/>
<evidence type="ECO:0000313" key="5">
    <source>
        <dbReference type="Proteomes" id="UP000318878"/>
    </source>
</evidence>
<dbReference type="SUPFAM" id="SSF51679">
    <property type="entry name" value="Bacterial luciferase-like"/>
    <property type="match status" value="1"/>
</dbReference>
<organism evidence="4 5">
    <name type="scientific">Blastopirellula retiformator</name>
    <dbReference type="NCBI Taxonomy" id="2527970"/>
    <lineage>
        <taxon>Bacteria</taxon>
        <taxon>Pseudomonadati</taxon>
        <taxon>Planctomycetota</taxon>
        <taxon>Planctomycetia</taxon>
        <taxon>Pirellulales</taxon>
        <taxon>Pirellulaceae</taxon>
        <taxon>Blastopirellula</taxon>
    </lineage>
</organism>
<dbReference type="Gene3D" id="3.20.20.30">
    <property type="entry name" value="Luciferase-like domain"/>
    <property type="match status" value="1"/>
</dbReference>